<protein>
    <submittedName>
        <fullName evidence="3">Polysaccharide deacetylase family sporulation protein PdaB</fullName>
    </submittedName>
</protein>
<gene>
    <name evidence="3" type="primary">pdaB</name>
    <name evidence="3" type="ORF">ACFPU1_13830</name>
</gene>
<reference evidence="4" key="1">
    <citation type="journal article" date="2019" name="Int. J. Syst. Evol. Microbiol.">
        <title>The Global Catalogue of Microorganisms (GCM) 10K type strain sequencing project: providing services to taxonomists for standard genome sequencing and annotation.</title>
        <authorList>
            <consortium name="The Broad Institute Genomics Platform"/>
            <consortium name="The Broad Institute Genome Sequencing Center for Infectious Disease"/>
            <person name="Wu L."/>
            <person name="Ma J."/>
        </authorList>
    </citation>
    <scope>NUCLEOTIDE SEQUENCE [LARGE SCALE GENOMIC DNA]</scope>
    <source>
        <strain evidence="4">CECT 7184</strain>
    </source>
</reference>
<dbReference type="PANTHER" id="PTHR10587">
    <property type="entry name" value="GLYCOSYL TRANSFERASE-RELATED"/>
    <property type="match status" value="1"/>
</dbReference>
<evidence type="ECO:0000313" key="4">
    <source>
        <dbReference type="Proteomes" id="UP001596142"/>
    </source>
</evidence>
<dbReference type="SUPFAM" id="SSF88713">
    <property type="entry name" value="Glycoside hydrolase/deacetylase"/>
    <property type="match status" value="1"/>
</dbReference>
<dbReference type="InterPro" id="IPR050248">
    <property type="entry name" value="Polysacc_deacetylase_ArnD"/>
</dbReference>
<dbReference type="EMBL" id="JBHSOZ010000007">
    <property type="protein sequence ID" value="MFC5713848.1"/>
    <property type="molecule type" value="Genomic_DNA"/>
</dbReference>
<dbReference type="InterPro" id="IPR002509">
    <property type="entry name" value="NODB_dom"/>
</dbReference>
<dbReference type="Pfam" id="PF01522">
    <property type="entry name" value="Polysacc_deac_1"/>
    <property type="match status" value="1"/>
</dbReference>
<dbReference type="InterPro" id="IPR011330">
    <property type="entry name" value="Glyco_hydro/deAcase_b/a-brl"/>
</dbReference>
<dbReference type="PANTHER" id="PTHR10587:SF128">
    <property type="entry name" value="POLYSACCHARIDE DEACETYLASE PDAB-RELATED"/>
    <property type="match status" value="1"/>
</dbReference>
<dbReference type="NCBIfam" id="TIGR02764">
    <property type="entry name" value="spore_ybaN_pdaB"/>
    <property type="match status" value="1"/>
</dbReference>
<evidence type="ECO:0000256" key="1">
    <source>
        <dbReference type="SAM" id="Phobius"/>
    </source>
</evidence>
<evidence type="ECO:0000259" key="2">
    <source>
        <dbReference type="PROSITE" id="PS51677"/>
    </source>
</evidence>
<keyword evidence="1" id="KW-0812">Transmembrane</keyword>
<feature type="transmembrane region" description="Helical" evidence="1">
    <location>
        <begin position="12"/>
        <end position="31"/>
    </location>
</feature>
<dbReference type="Gene3D" id="3.20.20.370">
    <property type="entry name" value="Glycoside hydrolase/deacetylase"/>
    <property type="match status" value="1"/>
</dbReference>
<name>A0ABW0YTD9_9BACI</name>
<keyword evidence="4" id="KW-1185">Reference proteome</keyword>
<dbReference type="Proteomes" id="UP001596142">
    <property type="component" value="Unassembled WGS sequence"/>
</dbReference>
<organism evidence="3 4">
    <name type="scientific">Thalassorhabdus alkalitolerans</name>
    <dbReference type="NCBI Taxonomy" id="2282697"/>
    <lineage>
        <taxon>Bacteria</taxon>
        <taxon>Bacillati</taxon>
        <taxon>Bacillota</taxon>
        <taxon>Bacilli</taxon>
        <taxon>Bacillales</taxon>
        <taxon>Bacillaceae</taxon>
        <taxon>Thalassorhabdus</taxon>
    </lineage>
</organism>
<keyword evidence="1" id="KW-0472">Membrane</keyword>
<dbReference type="InterPro" id="IPR014132">
    <property type="entry name" value="PdaB-like"/>
</dbReference>
<dbReference type="PROSITE" id="PS51677">
    <property type="entry name" value="NODB"/>
    <property type="match status" value="1"/>
</dbReference>
<dbReference type="RefSeq" id="WP_385942131.1">
    <property type="nucleotide sequence ID" value="NZ_JBHSOZ010000007.1"/>
</dbReference>
<keyword evidence="1" id="KW-1133">Transmembrane helix</keyword>
<evidence type="ECO:0000313" key="3">
    <source>
        <dbReference type="EMBL" id="MFC5713848.1"/>
    </source>
</evidence>
<feature type="domain" description="NodB homology" evidence="2">
    <location>
        <begin position="56"/>
        <end position="236"/>
    </location>
</feature>
<proteinExistence type="predicted"/>
<accession>A0ABW0YTD9</accession>
<sequence>MRHIWVLNGKTLKYYALATVAALFAASFLYASQAYIPAFSTDEGPRAFHRAEIDEKKAALTFNISWGDKRALPILEILADHKVEEATFFVSASWAERHPDILEKINEAGYTIGNHGYQYEHYTEWEESEMMRDLNESHRKLKEVGGIEPVYFRPPHGDFDERVLQAVDRFGYSTIHWSVGGSDWKNPGVETIVKDITENTEPGDVILLHASDSAKQTHKALPVILNDLSEKGYQLVSLEELITDGEAKTQEIK</sequence>
<comment type="caution">
    <text evidence="3">The sequence shown here is derived from an EMBL/GenBank/DDBJ whole genome shotgun (WGS) entry which is preliminary data.</text>
</comment>